<sequence>MASNMNIVSDERLKAAAEEGDIDLLYTLIQEDPYVLDRLDLIPFVETPLHIAASFGHLRFATEIIRLKPSFAWKLNQQGLSPIHLAMLNGQKRMVFRFSVVSCLSKLVQLLAQLKLCI</sequence>
<dbReference type="InterPro" id="IPR002110">
    <property type="entry name" value="Ankyrin_rpt"/>
</dbReference>
<protein>
    <submittedName>
        <fullName evidence="2">Uncharacterized protein</fullName>
    </submittedName>
</protein>
<dbReference type="PANTHER" id="PTHR24128">
    <property type="entry name" value="HOMEOBOX PROTEIN WARIAI"/>
    <property type="match status" value="1"/>
</dbReference>
<name>A0AAN9KB48_CANGL</name>
<dbReference type="Pfam" id="PF12796">
    <property type="entry name" value="Ank_2"/>
    <property type="match status" value="1"/>
</dbReference>
<dbReference type="SUPFAM" id="SSF48403">
    <property type="entry name" value="Ankyrin repeat"/>
    <property type="match status" value="1"/>
</dbReference>
<accession>A0AAN9KB48</accession>
<dbReference type="Gene3D" id="1.25.40.20">
    <property type="entry name" value="Ankyrin repeat-containing domain"/>
    <property type="match status" value="1"/>
</dbReference>
<dbReference type="AlphaFoldDB" id="A0AAN9KB48"/>
<dbReference type="PANTHER" id="PTHR24128:SF87">
    <property type="entry name" value="ANKYRIN REPEAT FAMILY PROTEIN"/>
    <property type="match status" value="1"/>
</dbReference>
<dbReference type="InterPro" id="IPR036770">
    <property type="entry name" value="Ankyrin_rpt-contain_sf"/>
</dbReference>
<evidence type="ECO:0000313" key="2">
    <source>
        <dbReference type="EMBL" id="KAK7313078.1"/>
    </source>
</evidence>
<reference evidence="2 3" key="1">
    <citation type="submission" date="2024-01" db="EMBL/GenBank/DDBJ databases">
        <title>The genomes of 5 underutilized Papilionoideae crops provide insights into root nodulation and disease resistanc.</title>
        <authorList>
            <person name="Jiang F."/>
        </authorList>
    </citation>
    <scope>NUCLEOTIDE SEQUENCE [LARGE SCALE GENOMIC DNA]</scope>
    <source>
        <strain evidence="2">LVBAO_FW01</strain>
        <tissue evidence="2">Leaves</tissue>
    </source>
</reference>
<organism evidence="2 3">
    <name type="scientific">Canavalia gladiata</name>
    <name type="common">Sword bean</name>
    <name type="synonym">Dolichos gladiatus</name>
    <dbReference type="NCBI Taxonomy" id="3824"/>
    <lineage>
        <taxon>Eukaryota</taxon>
        <taxon>Viridiplantae</taxon>
        <taxon>Streptophyta</taxon>
        <taxon>Embryophyta</taxon>
        <taxon>Tracheophyta</taxon>
        <taxon>Spermatophyta</taxon>
        <taxon>Magnoliopsida</taxon>
        <taxon>eudicotyledons</taxon>
        <taxon>Gunneridae</taxon>
        <taxon>Pentapetalae</taxon>
        <taxon>rosids</taxon>
        <taxon>fabids</taxon>
        <taxon>Fabales</taxon>
        <taxon>Fabaceae</taxon>
        <taxon>Papilionoideae</taxon>
        <taxon>50 kb inversion clade</taxon>
        <taxon>NPAAA clade</taxon>
        <taxon>indigoferoid/millettioid clade</taxon>
        <taxon>Phaseoleae</taxon>
        <taxon>Canavalia</taxon>
    </lineage>
</organism>
<proteinExistence type="predicted"/>
<comment type="caution">
    <text evidence="2">The sequence shown here is derived from an EMBL/GenBank/DDBJ whole genome shotgun (WGS) entry which is preliminary data.</text>
</comment>
<dbReference type="GO" id="GO:0005886">
    <property type="term" value="C:plasma membrane"/>
    <property type="evidence" value="ECO:0007669"/>
    <property type="project" value="UniProtKB-SubCell"/>
</dbReference>
<comment type="subcellular location">
    <subcellularLocation>
        <location evidence="1">Cell membrane</location>
        <topology evidence="1">Peripheral membrane protein</topology>
        <orientation evidence="1">Cytoplasmic side</orientation>
    </subcellularLocation>
</comment>
<keyword evidence="3" id="KW-1185">Reference proteome</keyword>
<evidence type="ECO:0000313" key="3">
    <source>
        <dbReference type="Proteomes" id="UP001367508"/>
    </source>
</evidence>
<evidence type="ECO:0000256" key="1">
    <source>
        <dbReference type="ARBA" id="ARBA00004413"/>
    </source>
</evidence>
<dbReference type="Proteomes" id="UP001367508">
    <property type="component" value="Unassembled WGS sequence"/>
</dbReference>
<gene>
    <name evidence="2" type="ORF">VNO77_37459</name>
</gene>
<dbReference type="EMBL" id="JAYMYQ010000009">
    <property type="protein sequence ID" value="KAK7313078.1"/>
    <property type="molecule type" value="Genomic_DNA"/>
</dbReference>